<accession>A0A1X2GZM9</accession>
<keyword evidence="5" id="KW-0119">Carbohydrate metabolism</keyword>
<dbReference type="PROSITE" id="PS51677">
    <property type="entry name" value="NODB"/>
    <property type="match status" value="1"/>
</dbReference>
<dbReference type="OrthoDB" id="2125469at2759"/>
<comment type="caution">
    <text evidence="8">The sequence shown here is derived from an EMBL/GenBank/DDBJ whole genome shotgun (WGS) entry which is preliminary data.</text>
</comment>
<feature type="domain" description="NodB homology" evidence="7">
    <location>
        <begin position="41"/>
        <end position="238"/>
    </location>
</feature>
<evidence type="ECO:0000256" key="2">
    <source>
        <dbReference type="ARBA" id="ARBA00022723"/>
    </source>
</evidence>
<dbReference type="InterPro" id="IPR002509">
    <property type="entry name" value="NODB_dom"/>
</dbReference>
<dbReference type="InParanoid" id="A0A1X2GZM9"/>
<keyword evidence="4" id="KW-0378">Hydrolase</keyword>
<dbReference type="STRING" id="13706.A0A1X2GZM9"/>
<dbReference type="AlphaFoldDB" id="A0A1X2GZM9"/>
<organism evidence="8 9">
    <name type="scientific">Syncephalastrum racemosum</name>
    <name type="common">Filamentous fungus</name>
    <dbReference type="NCBI Taxonomy" id="13706"/>
    <lineage>
        <taxon>Eukaryota</taxon>
        <taxon>Fungi</taxon>
        <taxon>Fungi incertae sedis</taxon>
        <taxon>Mucoromycota</taxon>
        <taxon>Mucoromycotina</taxon>
        <taxon>Mucoromycetes</taxon>
        <taxon>Mucorales</taxon>
        <taxon>Syncephalastraceae</taxon>
        <taxon>Syncephalastrum</taxon>
    </lineage>
</organism>
<evidence type="ECO:0000313" key="8">
    <source>
        <dbReference type="EMBL" id="ORY90000.1"/>
    </source>
</evidence>
<feature type="chain" id="PRO_5012936633" description="NodB homology domain-containing protein" evidence="6">
    <location>
        <begin position="21"/>
        <end position="251"/>
    </location>
</feature>
<sequence length="251" mass="27741">MVYLSSFVIAACGLLSVASAAPTTLQTRGTKARVISSCKPGYFALTFDDGPYEYSYQLATTLKEAGIPATFFVNGDNWVNVASDSVQTPDGEKTYEEVLKHVYDSGHQIASHTYQHKDLSPLSASEIREQMQKNEQVIKAAIGKAPAYMRPPEGDYDDEALQVLGELNYKVIIWDVDSQDWATHNLSDEQREYKSVLDKASSSNSGHIALEHEVYEQTVDELVPWAIKYVKSKGYKFATVADCTGAGDAYK</sequence>
<dbReference type="GO" id="GO:0046872">
    <property type="term" value="F:metal ion binding"/>
    <property type="evidence" value="ECO:0007669"/>
    <property type="project" value="UniProtKB-KW"/>
</dbReference>
<dbReference type="GO" id="GO:0005975">
    <property type="term" value="P:carbohydrate metabolic process"/>
    <property type="evidence" value="ECO:0007669"/>
    <property type="project" value="InterPro"/>
</dbReference>
<dbReference type="EMBL" id="MCGN01000013">
    <property type="protein sequence ID" value="ORY90000.1"/>
    <property type="molecule type" value="Genomic_DNA"/>
</dbReference>
<dbReference type="PANTHER" id="PTHR46471:SF2">
    <property type="entry name" value="CHITIN DEACETYLASE-RELATED"/>
    <property type="match status" value="1"/>
</dbReference>
<dbReference type="OMA" id="TGDWNNQ"/>
<evidence type="ECO:0000256" key="5">
    <source>
        <dbReference type="ARBA" id="ARBA00023277"/>
    </source>
</evidence>
<evidence type="ECO:0000259" key="7">
    <source>
        <dbReference type="PROSITE" id="PS51677"/>
    </source>
</evidence>
<comment type="cofactor">
    <cofactor evidence="1">
        <name>Co(2+)</name>
        <dbReference type="ChEBI" id="CHEBI:48828"/>
    </cofactor>
</comment>
<evidence type="ECO:0000313" key="9">
    <source>
        <dbReference type="Proteomes" id="UP000242180"/>
    </source>
</evidence>
<feature type="signal peptide" evidence="6">
    <location>
        <begin position="1"/>
        <end position="20"/>
    </location>
</feature>
<dbReference type="Pfam" id="PF01522">
    <property type="entry name" value="Polysacc_deac_1"/>
    <property type="match status" value="1"/>
</dbReference>
<reference evidence="8 9" key="1">
    <citation type="submission" date="2016-07" db="EMBL/GenBank/DDBJ databases">
        <title>Pervasive Adenine N6-methylation of Active Genes in Fungi.</title>
        <authorList>
            <consortium name="DOE Joint Genome Institute"/>
            <person name="Mondo S.J."/>
            <person name="Dannebaum R.O."/>
            <person name="Kuo R.C."/>
            <person name="Labutti K."/>
            <person name="Haridas S."/>
            <person name="Kuo A."/>
            <person name="Salamov A."/>
            <person name="Ahrendt S.R."/>
            <person name="Lipzen A."/>
            <person name="Sullivan W."/>
            <person name="Andreopoulos W.B."/>
            <person name="Clum A."/>
            <person name="Lindquist E."/>
            <person name="Daum C."/>
            <person name="Ramamoorthy G.K."/>
            <person name="Gryganskyi A."/>
            <person name="Culley D."/>
            <person name="Magnuson J.K."/>
            <person name="James T.Y."/>
            <person name="O'Malley M.A."/>
            <person name="Stajich J.E."/>
            <person name="Spatafora J.W."/>
            <person name="Visel A."/>
            <person name="Grigoriev I.V."/>
        </authorList>
    </citation>
    <scope>NUCLEOTIDE SEQUENCE [LARGE SCALE GENOMIC DNA]</scope>
    <source>
        <strain evidence="8 9">NRRL 2496</strain>
    </source>
</reference>
<dbReference type="Gene3D" id="3.20.20.370">
    <property type="entry name" value="Glycoside hydrolase/deacetylase"/>
    <property type="match status" value="1"/>
</dbReference>
<dbReference type="GO" id="GO:0016810">
    <property type="term" value="F:hydrolase activity, acting on carbon-nitrogen (but not peptide) bonds"/>
    <property type="evidence" value="ECO:0007669"/>
    <property type="project" value="InterPro"/>
</dbReference>
<keyword evidence="3 6" id="KW-0732">Signal</keyword>
<keyword evidence="9" id="KW-1185">Reference proteome</keyword>
<dbReference type="CDD" id="cd10951">
    <property type="entry name" value="CE4_ClCDA_like"/>
    <property type="match status" value="1"/>
</dbReference>
<dbReference type="InterPro" id="IPR011330">
    <property type="entry name" value="Glyco_hydro/deAcase_b/a-brl"/>
</dbReference>
<evidence type="ECO:0000256" key="3">
    <source>
        <dbReference type="ARBA" id="ARBA00022729"/>
    </source>
</evidence>
<gene>
    <name evidence="8" type="ORF">BCR43DRAFT_499839</name>
</gene>
<protein>
    <recommendedName>
        <fullName evidence="7">NodB homology domain-containing protein</fullName>
    </recommendedName>
</protein>
<dbReference type="SUPFAM" id="SSF88713">
    <property type="entry name" value="Glycoside hydrolase/deacetylase"/>
    <property type="match status" value="1"/>
</dbReference>
<evidence type="ECO:0000256" key="1">
    <source>
        <dbReference type="ARBA" id="ARBA00001941"/>
    </source>
</evidence>
<proteinExistence type="predicted"/>
<dbReference type="Proteomes" id="UP000242180">
    <property type="component" value="Unassembled WGS sequence"/>
</dbReference>
<name>A0A1X2GZM9_SYNRA</name>
<evidence type="ECO:0000256" key="4">
    <source>
        <dbReference type="ARBA" id="ARBA00022801"/>
    </source>
</evidence>
<dbReference type="PANTHER" id="PTHR46471">
    <property type="entry name" value="CHITIN DEACETYLASE"/>
    <property type="match status" value="1"/>
</dbReference>
<keyword evidence="2" id="KW-0479">Metal-binding</keyword>
<evidence type="ECO:0000256" key="6">
    <source>
        <dbReference type="SAM" id="SignalP"/>
    </source>
</evidence>